<evidence type="ECO:0000256" key="2">
    <source>
        <dbReference type="ARBA" id="ARBA00022525"/>
    </source>
</evidence>
<feature type="domain" description="Kazal-like" evidence="5">
    <location>
        <begin position="38"/>
        <end position="91"/>
    </location>
</feature>
<dbReference type="GO" id="GO:0004867">
    <property type="term" value="F:serine-type endopeptidase inhibitor activity"/>
    <property type="evidence" value="ECO:0007669"/>
    <property type="project" value="InterPro"/>
</dbReference>
<protein>
    <recommendedName>
        <fullName evidence="5">Kazal-like domain-containing protein</fullName>
    </recommendedName>
</protein>
<reference evidence="6" key="1">
    <citation type="submission" date="2017-09" db="EMBL/GenBank/DDBJ databases">
        <title>Contemporary evolution of a Lepidopteran species, Heliothis virescens, in response to modern agricultural practices.</title>
        <authorList>
            <person name="Fritz M.L."/>
            <person name="Deyonke A.M."/>
            <person name="Papanicolaou A."/>
            <person name="Micinski S."/>
            <person name="Westbrook J."/>
            <person name="Gould F."/>
        </authorList>
    </citation>
    <scope>NUCLEOTIDE SEQUENCE [LARGE SCALE GENOMIC DNA]</scope>
    <source>
        <strain evidence="6">HvINT-</strain>
        <tissue evidence="6">Whole body</tissue>
    </source>
</reference>
<keyword evidence="3" id="KW-1015">Disulfide bond</keyword>
<evidence type="ECO:0000259" key="5">
    <source>
        <dbReference type="PROSITE" id="PS51465"/>
    </source>
</evidence>
<comment type="subcellular location">
    <subcellularLocation>
        <location evidence="1">Secreted</location>
    </subcellularLocation>
</comment>
<dbReference type="SMART" id="SM00280">
    <property type="entry name" value="KAZAL"/>
    <property type="match status" value="1"/>
</dbReference>
<dbReference type="InterPro" id="IPR039932">
    <property type="entry name" value="Spink4-like"/>
</dbReference>
<name>A0A2A4JJ29_HELVI</name>
<dbReference type="Gene3D" id="3.30.60.30">
    <property type="match status" value="1"/>
</dbReference>
<dbReference type="AlphaFoldDB" id="A0A2A4JJ29"/>
<dbReference type="STRING" id="7102.A0A2A4JJ29"/>
<dbReference type="InterPro" id="IPR002350">
    <property type="entry name" value="Kazal_dom"/>
</dbReference>
<dbReference type="Pfam" id="PF00050">
    <property type="entry name" value="Kazal_1"/>
    <property type="match status" value="1"/>
</dbReference>
<dbReference type="PANTHER" id="PTHR21179">
    <property type="entry name" value="SERINE-TYPE ENDOPEPTIDASE INHIBITOR"/>
    <property type="match status" value="1"/>
</dbReference>
<evidence type="ECO:0000313" key="6">
    <source>
        <dbReference type="EMBL" id="PCG72067.1"/>
    </source>
</evidence>
<sequence length="101" mass="10641">MEKLCVFFVIALFANGALGQADQQENDGGLDDRTTTMSPQQRQCISTCPVTAEYNPVCGTDNVTYGNPGRLNCAQSCGVNVSLLRTSPCPTAPPTVDGVAQ</sequence>
<feature type="signal peptide" evidence="4">
    <location>
        <begin position="1"/>
        <end position="19"/>
    </location>
</feature>
<dbReference type="PROSITE" id="PS51465">
    <property type="entry name" value="KAZAL_2"/>
    <property type="match status" value="1"/>
</dbReference>
<proteinExistence type="predicted"/>
<evidence type="ECO:0000256" key="4">
    <source>
        <dbReference type="SAM" id="SignalP"/>
    </source>
</evidence>
<dbReference type="InterPro" id="IPR036058">
    <property type="entry name" value="Kazal_dom_sf"/>
</dbReference>
<feature type="chain" id="PRO_5013150374" description="Kazal-like domain-containing protein" evidence="4">
    <location>
        <begin position="20"/>
        <end position="101"/>
    </location>
</feature>
<dbReference type="SUPFAM" id="SSF100895">
    <property type="entry name" value="Kazal-type serine protease inhibitors"/>
    <property type="match status" value="1"/>
</dbReference>
<comment type="caution">
    <text evidence="6">The sequence shown here is derived from an EMBL/GenBank/DDBJ whole genome shotgun (WGS) entry which is preliminary data.</text>
</comment>
<organism evidence="6">
    <name type="scientific">Heliothis virescens</name>
    <name type="common">Tobacco budworm moth</name>
    <dbReference type="NCBI Taxonomy" id="7102"/>
    <lineage>
        <taxon>Eukaryota</taxon>
        <taxon>Metazoa</taxon>
        <taxon>Ecdysozoa</taxon>
        <taxon>Arthropoda</taxon>
        <taxon>Hexapoda</taxon>
        <taxon>Insecta</taxon>
        <taxon>Pterygota</taxon>
        <taxon>Neoptera</taxon>
        <taxon>Endopterygota</taxon>
        <taxon>Lepidoptera</taxon>
        <taxon>Glossata</taxon>
        <taxon>Ditrysia</taxon>
        <taxon>Noctuoidea</taxon>
        <taxon>Noctuidae</taxon>
        <taxon>Heliothinae</taxon>
        <taxon>Heliothis</taxon>
    </lineage>
</organism>
<dbReference type="EMBL" id="NWSH01001221">
    <property type="protein sequence ID" value="PCG72067.1"/>
    <property type="molecule type" value="Genomic_DNA"/>
</dbReference>
<dbReference type="GO" id="GO:0005576">
    <property type="term" value="C:extracellular region"/>
    <property type="evidence" value="ECO:0007669"/>
    <property type="project" value="UniProtKB-SubCell"/>
</dbReference>
<keyword evidence="4" id="KW-0732">Signal</keyword>
<accession>A0A2A4JJ29</accession>
<gene>
    <name evidence="6" type="ORF">B5V51_1199</name>
</gene>
<evidence type="ECO:0000256" key="3">
    <source>
        <dbReference type="ARBA" id="ARBA00023157"/>
    </source>
</evidence>
<keyword evidence="2" id="KW-0964">Secreted</keyword>
<dbReference type="PANTHER" id="PTHR21179:SF0">
    <property type="entry name" value="SERINE PROTEASE INHIBITOR KAZAL-TYPE 4"/>
    <property type="match status" value="1"/>
</dbReference>
<dbReference type="CDD" id="cd00104">
    <property type="entry name" value="KAZAL_FS"/>
    <property type="match status" value="1"/>
</dbReference>
<evidence type="ECO:0000256" key="1">
    <source>
        <dbReference type="ARBA" id="ARBA00004613"/>
    </source>
</evidence>